<dbReference type="OMA" id="SKFNCAY"/>
<keyword evidence="4" id="KW-0548">Nucleotidyltransferase</keyword>
<keyword evidence="8" id="KW-1015">Disulfide bond</keyword>
<evidence type="ECO:0000256" key="10">
    <source>
        <dbReference type="RuleBase" id="RU361228"/>
    </source>
</evidence>
<dbReference type="GO" id="GO:0003950">
    <property type="term" value="F:NAD+ poly-ADP-ribosyltransferase activity"/>
    <property type="evidence" value="ECO:0007669"/>
    <property type="project" value="TreeGrafter"/>
</dbReference>
<evidence type="ECO:0000256" key="4">
    <source>
        <dbReference type="ARBA" id="ARBA00022695"/>
    </source>
</evidence>
<keyword evidence="5 10" id="KW-0732">Signal</keyword>
<reference evidence="11" key="2">
    <citation type="submission" date="2020-02" db="EMBL/GenBank/DDBJ databases">
        <title>Esox lucius (northern pike) genome, fEsoLuc1, primary haplotype.</title>
        <authorList>
            <person name="Myers G."/>
            <person name="Karagic N."/>
            <person name="Meyer A."/>
            <person name="Pippel M."/>
            <person name="Reichard M."/>
            <person name="Winkler S."/>
            <person name="Tracey A."/>
            <person name="Sims Y."/>
            <person name="Howe K."/>
            <person name="Rhie A."/>
            <person name="Formenti G."/>
            <person name="Durbin R."/>
            <person name="Fedrigo O."/>
            <person name="Jarvis E.D."/>
        </authorList>
    </citation>
    <scope>NUCLEOTIDE SEQUENCE [LARGE SCALE GENOMIC DNA]</scope>
</reference>
<reference evidence="11" key="3">
    <citation type="submission" date="2025-08" db="UniProtKB">
        <authorList>
            <consortium name="Ensembl"/>
        </authorList>
    </citation>
    <scope>IDENTIFICATION</scope>
</reference>
<proteinExistence type="inferred from homology"/>
<keyword evidence="12" id="KW-1185">Reference proteome</keyword>
<name>A0A6Q2XZ66_ESOLU</name>
<dbReference type="GeneTree" id="ENSGT01030000234601"/>
<keyword evidence="7 10" id="KW-0520">NAD</keyword>
<keyword evidence="6 10" id="KW-0521">NADP</keyword>
<dbReference type="KEGG" id="els:114830683"/>
<dbReference type="GO" id="GO:0106274">
    <property type="term" value="F:NAD+-protein-arginine ADP-ribosyltransferase activity"/>
    <property type="evidence" value="ECO:0007669"/>
    <property type="project" value="UniProtKB-EC"/>
</dbReference>
<dbReference type="InterPro" id="IPR000768">
    <property type="entry name" value="ART"/>
</dbReference>
<evidence type="ECO:0000256" key="8">
    <source>
        <dbReference type="ARBA" id="ARBA00023157"/>
    </source>
</evidence>
<dbReference type="Ensembl" id="ENSELUT00000067603.2">
    <property type="protein sequence ID" value="ENSELUP00000058406.2"/>
    <property type="gene ID" value="ENSELUG00000033827.2"/>
</dbReference>
<dbReference type="InterPro" id="IPR050999">
    <property type="entry name" value="ADP-ribosyltransferase_ARG"/>
</dbReference>
<dbReference type="EC" id="2.4.2.31" evidence="10"/>
<dbReference type="RefSeq" id="XP_028974267.2">
    <property type="nucleotide sequence ID" value="XM_029118434.2"/>
</dbReference>
<dbReference type="PRINTS" id="PR00970">
    <property type="entry name" value="RIBTRNSFRASE"/>
</dbReference>
<evidence type="ECO:0000256" key="2">
    <source>
        <dbReference type="ARBA" id="ARBA00022676"/>
    </source>
</evidence>
<dbReference type="Bgee" id="ENSELUG00000033827">
    <property type="expression patterns" value="Expressed in digestive tract and 2 other cell types or tissues"/>
</dbReference>
<evidence type="ECO:0000313" key="12">
    <source>
        <dbReference type="Proteomes" id="UP000265140"/>
    </source>
</evidence>
<evidence type="ECO:0000256" key="7">
    <source>
        <dbReference type="ARBA" id="ARBA00023027"/>
    </source>
</evidence>
<dbReference type="SUPFAM" id="SSF56399">
    <property type="entry name" value="ADP-ribosylation"/>
    <property type="match status" value="1"/>
</dbReference>
<accession>A0A6Q2XZ66</accession>
<dbReference type="PANTHER" id="PTHR10339">
    <property type="entry name" value="ADP-RIBOSYLTRANSFERASE"/>
    <property type="match status" value="1"/>
</dbReference>
<feature type="signal peptide" evidence="10">
    <location>
        <begin position="1"/>
        <end position="24"/>
    </location>
</feature>
<keyword evidence="2 10" id="KW-0328">Glycosyltransferase</keyword>
<dbReference type="FunFam" id="3.90.176.10:FF:000001">
    <property type="entry name" value="NAD(P)(+)--arginine ADP-ribosyltransferase"/>
    <property type="match status" value="1"/>
</dbReference>
<feature type="chain" id="PRO_5044048663" description="NAD(P)(+)--arginine ADP-ribosyltransferase" evidence="10">
    <location>
        <begin position="25"/>
        <end position="281"/>
    </location>
</feature>
<evidence type="ECO:0000313" key="11">
    <source>
        <dbReference type="Ensembl" id="ENSELUP00000058406.2"/>
    </source>
</evidence>
<evidence type="ECO:0000256" key="5">
    <source>
        <dbReference type="ARBA" id="ARBA00022729"/>
    </source>
</evidence>
<comment type="similarity">
    <text evidence="1 10">Belongs to the Arg-specific ADP-ribosyltransferase family.</text>
</comment>
<reference evidence="11" key="4">
    <citation type="submission" date="2025-09" db="UniProtKB">
        <authorList>
            <consortium name="Ensembl"/>
        </authorList>
    </citation>
    <scope>IDENTIFICATION</scope>
</reference>
<evidence type="ECO:0000256" key="3">
    <source>
        <dbReference type="ARBA" id="ARBA00022679"/>
    </source>
</evidence>
<dbReference type="GeneID" id="114830683"/>
<dbReference type="Proteomes" id="UP000265140">
    <property type="component" value="Chromosome 25"/>
</dbReference>
<evidence type="ECO:0000256" key="9">
    <source>
        <dbReference type="ARBA" id="ARBA00047597"/>
    </source>
</evidence>
<reference evidence="12" key="1">
    <citation type="journal article" date="2014" name="PLoS ONE">
        <title>The genome and linkage map of the northern pike (Esox lucius): conserved synteny revealed between the salmonid sister group and the Neoteleostei.</title>
        <authorList>
            <person name="Rondeau E.B."/>
            <person name="Minkley D.R."/>
            <person name="Leong J.S."/>
            <person name="Messmer A.M."/>
            <person name="Jantzen J.R."/>
            <person name="von Schalburg K.R."/>
            <person name="Lemon C."/>
            <person name="Bird N.H."/>
            <person name="Koop B.F."/>
        </authorList>
    </citation>
    <scope>NUCLEOTIDE SEQUENCE</scope>
</reference>
<keyword evidence="3 10" id="KW-0808">Transferase</keyword>
<sequence length="281" mass="32166">MAKDKSLTFVVLYLIHVWTLGVDSFTLPLDMAPDSVDDKYDKESSCRDLMYEKVNTVYLPDEKKANPEFNSSWMKAEDEWEKSGGHPDLTKEQFIAIYMYTNQSPSIYSDFNRNVSKGKSVYGTASFPYHSLHFYLTDAIRALKKGCEKTFRRTKVDFNHQSEFRFGRFASSSHKDNLLSYGNVSCFSIKTCYGAYLEPYTATKGEEEVLIPPYEVFKVTNVQQNPPKNETLGDCKVVYTVESIGVQSNLNCKLFNKAESNRSSNKGYIMLCIMLIISVHF</sequence>
<evidence type="ECO:0000256" key="6">
    <source>
        <dbReference type="ARBA" id="ARBA00022857"/>
    </source>
</evidence>
<comment type="catalytic activity">
    <reaction evidence="9 10">
        <text>L-arginyl-[protein] + NAD(+) = N(omega)-(ADP-D-ribosyl)-L-arginyl-[protein] + nicotinamide + H(+)</text>
        <dbReference type="Rhea" id="RHEA:19149"/>
        <dbReference type="Rhea" id="RHEA-COMP:10532"/>
        <dbReference type="Rhea" id="RHEA-COMP:15087"/>
        <dbReference type="ChEBI" id="CHEBI:15378"/>
        <dbReference type="ChEBI" id="CHEBI:17154"/>
        <dbReference type="ChEBI" id="CHEBI:29965"/>
        <dbReference type="ChEBI" id="CHEBI:57540"/>
        <dbReference type="ChEBI" id="CHEBI:142554"/>
        <dbReference type="EC" id="2.4.2.31"/>
    </reaction>
</comment>
<dbReference type="AlphaFoldDB" id="A0A6Q2XZ66"/>
<organism evidence="11 12">
    <name type="scientific">Esox lucius</name>
    <name type="common">Northern pike</name>
    <dbReference type="NCBI Taxonomy" id="8010"/>
    <lineage>
        <taxon>Eukaryota</taxon>
        <taxon>Metazoa</taxon>
        <taxon>Chordata</taxon>
        <taxon>Craniata</taxon>
        <taxon>Vertebrata</taxon>
        <taxon>Euteleostomi</taxon>
        <taxon>Actinopterygii</taxon>
        <taxon>Neopterygii</taxon>
        <taxon>Teleostei</taxon>
        <taxon>Protacanthopterygii</taxon>
        <taxon>Esociformes</taxon>
        <taxon>Esocidae</taxon>
        <taxon>Esox</taxon>
    </lineage>
</organism>
<dbReference type="PROSITE" id="PS51996">
    <property type="entry name" value="TR_MART"/>
    <property type="match status" value="1"/>
</dbReference>
<evidence type="ECO:0000256" key="1">
    <source>
        <dbReference type="ARBA" id="ARBA00009558"/>
    </source>
</evidence>
<dbReference type="Gene3D" id="3.90.176.10">
    <property type="entry name" value="Toxin ADP-ribosyltransferase, Chain A, domain 1"/>
    <property type="match status" value="1"/>
</dbReference>
<dbReference type="PANTHER" id="PTHR10339:SF27">
    <property type="entry name" value="NAD(P)(+)--ARGININE ADP-RIBOSYLTRANSFERASE"/>
    <property type="match status" value="1"/>
</dbReference>
<dbReference type="Pfam" id="PF01129">
    <property type="entry name" value="ART"/>
    <property type="match status" value="1"/>
</dbReference>
<dbReference type="GO" id="GO:0016779">
    <property type="term" value="F:nucleotidyltransferase activity"/>
    <property type="evidence" value="ECO:0007669"/>
    <property type="project" value="UniProtKB-KW"/>
</dbReference>
<dbReference type="InParanoid" id="A0A6Q2XZ66"/>
<protein>
    <recommendedName>
        <fullName evidence="10">NAD(P)(+)--arginine ADP-ribosyltransferase</fullName>
        <ecNumber evidence="10">2.4.2.31</ecNumber>
    </recommendedName>
    <alternativeName>
        <fullName evidence="10">Mono(ADP-ribosyl)transferase</fullName>
    </alternativeName>
</protein>